<dbReference type="EMBL" id="SMDR01000001">
    <property type="protein sequence ID" value="TNJ35789.1"/>
    <property type="molecule type" value="Genomic_DNA"/>
</dbReference>
<evidence type="ECO:0000313" key="1">
    <source>
        <dbReference type="EMBL" id="TNJ35789.1"/>
    </source>
</evidence>
<gene>
    <name evidence="1" type="ORF">E1B00_08605</name>
</gene>
<dbReference type="RefSeq" id="WP_139447593.1">
    <property type="nucleotide sequence ID" value="NZ_SMDR01000001.1"/>
</dbReference>
<organism evidence="1 2">
    <name type="scientific">Arenimonas terrae</name>
    <dbReference type="NCBI Taxonomy" id="2546226"/>
    <lineage>
        <taxon>Bacteria</taxon>
        <taxon>Pseudomonadati</taxon>
        <taxon>Pseudomonadota</taxon>
        <taxon>Gammaproteobacteria</taxon>
        <taxon>Lysobacterales</taxon>
        <taxon>Lysobacteraceae</taxon>
        <taxon>Arenimonas</taxon>
    </lineage>
</organism>
<protein>
    <submittedName>
        <fullName evidence="1">Uncharacterized protein</fullName>
    </submittedName>
</protein>
<name>A0A5C4RXX4_9GAMM</name>
<evidence type="ECO:0000313" key="2">
    <source>
        <dbReference type="Proteomes" id="UP000305760"/>
    </source>
</evidence>
<dbReference type="PROSITE" id="PS51257">
    <property type="entry name" value="PROKAR_LIPOPROTEIN"/>
    <property type="match status" value="1"/>
</dbReference>
<reference evidence="1 2" key="1">
    <citation type="submission" date="2019-03" db="EMBL/GenBank/DDBJ databases">
        <title>Arenimonas daejeonensis sp. nov., isolated from compost.</title>
        <authorList>
            <person name="Jeon C.O."/>
        </authorList>
    </citation>
    <scope>NUCLEOTIDE SEQUENCE [LARGE SCALE GENOMIC DNA]</scope>
    <source>
        <strain evidence="1 2">R29</strain>
    </source>
</reference>
<dbReference type="Proteomes" id="UP000305760">
    <property type="component" value="Unassembled WGS sequence"/>
</dbReference>
<proteinExistence type="predicted"/>
<sequence>MIRPFASLVLIATLASCTSIKVQSVSISEEDGFRATTADTARIGWYNHSPDMAGIRVVALINAGEFIPKESIWVREADDTLTLCFSVAARSDQQAGQRTVVIRTRVKGIPRGDRRMIEASRGCGKTA</sequence>
<keyword evidence="2" id="KW-1185">Reference proteome</keyword>
<dbReference type="AlphaFoldDB" id="A0A5C4RXX4"/>
<comment type="caution">
    <text evidence="1">The sequence shown here is derived from an EMBL/GenBank/DDBJ whole genome shotgun (WGS) entry which is preliminary data.</text>
</comment>
<accession>A0A5C4RXX4</accession>